<keyword evidence="8" id="KW-1185">Reference proteome</keyword>
<feature type="region of interest" description="Disordered" evidence="5">
    <location>
        <begin position="698"/>
        <end position="718"/>
    </location>
</feature>
<feature type="region of interest" description="Disordered" evidence="5">
    <location>
        <begin position="641"/>
        <end position="664"/>
    </location>
</feature>
<feature type="region of interest" description="Disordered" evidence="5">
    <location>
        <begin position="407"/>
        <end position="506"/>
    </location>
</feature>
<feature type="compositionally biased region" description="Low complexity" evidence="5">
    <location>
        <begin position="490"/>
        <end position="504"/>
    </location>
</feature>
<feature type="compositionally biased region" description="Basic and acidic residues" evidence="5">
    <location>
        <begin position="577"/>
        <end position="586"/>
    </location>
</feature>
<dbReference type="SUPFAM" id="SSF47676">
    <property type="entry name" value="Conserved domain common to transcription factors TFIIS, elongin A, CRSP70"/>
    <property type="match status" value="1"/>
</dbReference>
<evidence type="ECO:0000256" key="4">
    <source>
        <dbReference type="PROSITE-ProRule" id="PRU00723"/>
    </source>
</evidence>
<evidence type="ECO:0000256" key="1">
    <source>
        <dbReference type="ARBA" id="ARBA00022723"/>
    </source>
</evidence>
<name>R9P1L4_PSEHS</name>
<dbReference type="Proteomes" id="UP000014071">
    <property type="component" value="Unassembled WGS sequence"/>
</dbReference>
<dbReference type="HOGENOM" id="CLU_318348_0_0_1"/>
<feature type="region of interest" description="Disordered" evidence="5">
    <location>
        <begin position="793"/>
        <end position="819"/>
    </location>
</feature>
<dbReference type="InterPro" id="IPR000571">
    <property type="entry name" value="Znf_CCCH"/>
</dbReference>
<organism evidence="7 8">
    <name type="scientific">Pseudozyma hubeiensis (strain SY62)</name>
    <name type="common">Yeast</name>
    <dbReference type="NCBI Taxonomy" id="1305764"/>
    <lineage>
        <taxon>Eukaryota</taxon>
        <taxon>Fungi</taxon>
        <taxon>Dikarya</taxon>
        <taxon>Basidiomycota</taxon>
        <taxon>Ustilaginomycotina</taxon>
        <taxon>Ustilaginomycetes</taxon>
        <taxon>Ustilaginales</taxon>
        <taxon>Ustilaginaceae</taxon>
        <taxon>Pseudozyma</taxon>
    </lineage>
</organism>
<protein>
    <submittedName>
        <fullName evidence="7">Zinc finger protein</fullName>
    </submittedName>
</protein>
<dbReference type="GeneID" id="24107893"/>
<dbReference type="eggNOG" id="ENOG502S7AC">
    <property type="taxonomic scope" value="Eukaryota"/>
</dbReference>
<dbReference type="EMBL" id="DF238790">
    <property type="protein sequence ID" value="GAC95027.1"/>
    <property type="molecule type" value="Genomic_DNA"/>
</dbReference>
<dbReference type="STRING" id="1305764.R9P1L4"/>
<dbReference type="GO" id="GO:0008270">
    <property type="term" value="F:zinc ion binding"/>
    <property type="evidence" value="ECO:0007669"/>
    <property type="project" value="UniProtKB-KW"/>
</dbReference>
<evidence type="ECO:0000256" key="2">
    <source>
        <dbReference type="ARBA" id="ARBA00022771"/>
    </source>
</evidence>
<keyword evidence="1 4" id="KW-0479">Metal-binding</keyword>
<keyword evidence="2 4" id="KW-0863">Zinc-finger</keyword>
<evidence type="ECO:0000256" key="5">
    <source>
        <dbReference type="SAM" id="MobiDB-lite"/>
    </source>
</evidence>
<accession>R9P1L4</accession>
<feature type="compositionally biased region" description="Polar residues" evidence="5">
    <location>
        <begin position="98"/>
        <end position="108"/>
    </location>
</feature>
<feature type="compositionally biased region" description="Polar residues" evidence="5">
    <location>
        <begin position="850"/>
        <end position="869"/>
    </location>
</feature>
<evidence type="ECO:0000313" key="7">
    <source>
        <dbReference type="EMBL" id="GAC95027.1"/>
    </source>
</evidence>
<proteinExistence type="predicted"/>
<dbReference type="OrthoDB" id="6159439at2759"/>
<keyword evidence="3 4" id="KW-0862">Zinc</keyword>
<evidence type="ECO:0000256" key="3">
    <source>
        <dbReference type="ARBA" id="ARBA00022833"/>
    </source>
</evidence>
<dbReference type="AlphaFoldDB" id="R9P1L4"/>
<feature type="region of interest" description="Disordered" evidence="5">
    <location>
        <begin position="148"/>
        <end position="190"/>
    </location>
</feature>
<gene>
    <name evidence="7" type="ORF">PHSY_002602</name>
</gene>
<feature type="zinc finger region" description="C3H1-type" evidence="4">
    <location>
        <begin position="890"/>
        <end position="914"/>
    </location>
</feature>
<evidence type="ECO:0000259" key="6">
    <source>
        <dbReference type="PROSITE" id="PS50103"/>
    </source>
</evidence>
<dbReference type="PANTHER" id="PTHR39473">
    <property type="match status" value="1"/>
</dbReference>
<feature type="compositionally biased region" description="Polar residues" evidence="5">
    <location>
        <begin position="708"/>
        <end position="718"/>
    </location>
</feature>
<feature type="region of interest" description="Disordered" evidence="5">
    <location>
        <begin position="570"/>
        <end position="589"/>
    </location>
</feature>
<dbReference type="SUPFAM" id="SSF90229">
    <property type="entry name" value="CCCH zinc finger"/>
    <property type="match status" value="1"/>
</dbReference>
<feature type="compositionally biased region" description="Polar residues" evidence="5">
    <location>
        <begin position="56"/>
        <end position="70"/>
    </location>
</feature>
<feature type="compositionally biased region" description="Low complexity" evidence="5">
    <location>
        <begin position="71"/>
        <end position="97"/>
    </location>
</feature>
<evidence type="ECO:0000313" key="8">
    <source>
        <dbReference type="Proteomes" id="UP000014071"/>
    </source>
</evidence>
<feature type="compositionally biased region" description="Polar residues" evidence="5">
    <location>
        <begin position="876"/>
        <end position="887"/>
    </location>
</feature>
<dbReference type="PROSITE" id="PS50103">
    <property type="entry name" value="ZF_C3H1"/>
    <property type="match status" value="1"/>
</dbReference>
<feature type="domain" description="C3H1-type" evidence="6">
    <location>
        <begin position="890"/>
        <end position="914"/>
    </location>
</feature>
<feature type="compositionally biased region" description="Low complexity" evidence="5">
    <location>
        <begin position="413"/>
        <end position="427"/>
    </location>
</feature>
<dbReference type="InterPro" id="IPR036855">
    <property type="entry name" value="Znf_CCCH_sf"/>
</dbReference>
<reference evidence="8" key="1">
    <citation type="journal article" date="2013" name="Genome Announc.">
        <title>Draft genome sequence of the basidiomycetous yeast-like fungus Pseudozyma hubeiensis SY62, which produces an abundant amount of the biosurfactant mannosylerythritol lipids.</title>
        <authorList>
            <person name="Konishi M."/>
            <person name="Hatada Y."/>
            <person name="Horiuchi J."/>
        </authorList>
    </citation>
    <scope>NUCLEOTIDE SEQUENCE [LARGE SCALE GENOMIC DNA]</scope>
    <source>
        <strain evidence="8">SY62</strain>
    </source>
</reference>
<feature type="compositionally biased region" description="Low complexity" evidence="5">
    <location>
        <begin position="793"/>
        <end position="805"/>
    </location>
</feature>
<dbReference type="RefSeq" id="XP_012188614.1">
    <property type="nucleotide sequence ID" value="XM_012333224.1"/>
</dbReference>
<feature type="region of interest" description="Disordered" evidence="5">
    <location>
        <begin position="844"/>
        <end position="888"/>
    </location>
</feature>
<feature type="region of interest" description="Disordered" evidence="5">
    <location>
        <begin position="33"/>
        <end position="132"/>
    </location>
</feature>
<dbReference type="InterPro" id="IPR035441">
    <property type="entry name" value="TFIIS/LEDGF_dom_sf"/>
</dbReference>
<sequence>MYPGRDPHELISAIFPTTTQQDQHPQLQNFMQFQSPGVSHPPQGAAYMQPPPVASHTASHPTLFRGSSDNSLSSALTFSTASASPSVRSAPPSAAHSQTQGNATNVQGSIGPANSAASNSPTPVDAGLKKKSSKLRQSKLGFLPGVAQSTIKQQAPPAPTSSTDTVETPGGSPSLPVVVDLASEPGTPPLPPAKALAVKPSVRASNANGSVGASGTVTAAGSAVNANAKMPSLSDKARQPLSRLSVERTPQKAAHAFVQILSDLDPSGKFMRARPTGAEDRRAIIDTLHSIVQLETGKGYTDSGRKRFFASLMALPAARQILSTWLRSTVPPKKVTEAVPDHSRRYRDTLIPLLSILEYVDMKLAYLKDQEAGIGKAMTGVSARAVDPSARKMAASIRAKWTKMITDEDAEESAPSAAASSSSSTPSVKRKPADGAAAVDTSSKRYKTETTAAAGSASIRKPQAASASSSSTNAKPGLSFFNTGNAKKPATASGSSTASAASGSRQNAHQDIMSLVGRLSGASSADRAAATKADAALTAQSNIKVKKRVRWREDSELVAVKVVERVCYGQDDDDEPHVEGAGDTHGEGLALGQSVTTMEALMEWREPREVLLPMSDSGDVGSESMEGPFQTQRKANLEEKISEAGGQREGPDESELEQPGTISEMPADLMRSEAVEIPTPWMEEPVLGADEMDVKEGMDKADTAADAQASSETSPAIPSSANLSELLAKVGQSVGGVAAGSSNTGSQGAPAAALNFDVNQLQSILTAAQGSGANSNAVNSAMVSSNVTSDGLSSLLSSLSRSNGSQIAPSALDTSERPSYWQQTYRANDAGSEQRQESYPGEFHQDYRHNSANTYQPPGQSYGLSSTAPRTYRYGNDSSWDSGPSQRGSRRYTVQCKFFAQGNCRSGDSCNFRH</sequence>
<dbReference type="PANTHER" id="PTHR39473:SF1">
    <property type="entry name" value="DINB-LIKE DOMAIN-CONTAINING PROTEIN"/>
    <property type="match status" value="1"/>
</dbReference>